<evidence type="ECO:0000256" key="2">
    <source>
        <dbReference type="ARBA" id="ARBA00022801"/>
    </source>
</evidence>
<dbReference type="CDD" id="cd09859">
    <property type="entry name" value="PIN_53EXO"/>
    <property type="match status" value="1"/>
</dbReference>
<dbReference type="PANTHER" id="PTHR42646:SF2">
    <property type="entry name" value="5'-3' EXONUCLEASE FAMILY PROTEIN"/>
    <property type="match status" value="1"/>
</dbReference>
<dbReference type="PANTHER" id="PTHR42646">
    <property type="entry name" value="FLAP ENDONUCLEASE XNI"/>
    <property type="match status" value="1"/>
</dbReference>
<evidence type="ECO:0000259" key="3">
    <source>
        <dbReference type="SMART" id="SM00475"/>
    </source>
</evidence>
<dbReference type="InterPro" id="IPR038969">
    <property type="entry name" value="FEN"/>
</dbReference>
<reference evidence="4" key="1">
    <citation type="journal article" date="2014" name="Front. Microbiol.">
        <title>High frequency of phylogenetically diverse reductive dehalogenase-homologous genes in deep subseafloor sedimentary metagenomes.</title>
        <authorList>
            <person name="Kawai M."/>
            <person name="Futagami T."/>
            <person name="Toyoda A."/>
            <person name="Takaki Y."/>
            <person name="Nishi S."/>
            <person name="Hori S."/>
            <person name="Arai W."/>
            <person name="Tsubouchi T."/>
            <person name="Morono Y."/>
            <person name="Uchiyama I."/>
            <person name="Ito T."/>
            <person name="Fujiyama A."/>
            <person name="Inagaki F."/>
            <person name="Takami H."/>
        </authorList>
    </citation>
    <scope>NUCLEOTIDE SEQUENCE</scope>
    <source>
        <strain evidence="4">Expedition CK06-06</strain>
    </source>
</reference>
<keyword evidence="2" id="KW-0378">Hydrolase</keyword>
<dbReference type="EMBL" id="BARS01002056">
    <property type="protein sequence ID" value="GAF80484.1"/>
    <property type="molecule type" value="Genomic_DNA"/>
</dbReference>
<dbReference type="GO" id="GO:0017108">
    <property type="term" value="F:5'-flap endonuclease activity"/>
    <property type="evidence" value="ECO:0007669"/>
    <property type="project" value="InterPro"/>
</dbReference>
<dbReference type="SMART" id="SM00475">
    <property type="entry name" value="53EXOc"/>
    <property type="match status" value="1"/>
</dbReference>
<dbReference type="GO" id="GO:0003677">
    <property type="term" value="F:DNA binding"/>
    <property type="evidence" value="ECO:0007669"/>
    <property type="project" value="InterPro"/>
</dbReference>
<protein>
    <recommendedName>
        <fullName evidence="3">5'-3' exonuclease domain-containing protein</fullName>
    </recommendedName>
</protein>
<accession>X0SHL3</accession>
<dbReference type="InterPro" id="IPR020046">
    <property type="entry name" value="5-3_exonucl_a-hlix_arch_N"/>
</dbReference>
<dbReference type="GO" id="GO:0008409">
    <property type="term" value="F:5'-3' exonuclease activity"/>
    <property type="evidence" value="ECO:0007669"/>
    <property type="project" value="InterPro"/>
</dbReference>
<dbReference type="SUPFAM" id="SSF88723">
    <property type="entry name" value="PIN domain-like"/>
    <property type="match status" value="1"/>
</dbReference>
<proteinExistence type="predicted"/>
<sequence length="138" mass="15191">MARKLLLIDANSLIHRAFHALPHLSTADGQPTNAAFGLAQMLLALLEEQAPDEAVMVFDAPGATFRHEMYDQYKANRPEMDEELVSQLPIIRRLVQAMGLVALERAGYEADDIIGALTARASSESYEIVIVTGDRDLL</sequence>
<dbReference type="InterPro" id="IPR002421">
    <property type="entry name" value="5-3_exonuclease"/>
</dbReference>
<dbReference type="InterPro" id="IPR029060">
    <property type="entry name" value="PIN-like_dom_sf"/>
</dbReference>
<name>X0SHL3_9ZZZZ</name>
<evidence type="ECO:0000313" key="4">
    <source>
        <dbReference type="EMBL" id="GAF80484.1"/>
    </source>
</evidence>
<dbReference type="Gene3D" id="3.40.50.1010">
    <property type="entry name" value="5'-nuclease"/>
    <property type="match status" value="1"/>
</dbReference>
<feature type="non-terminal residue" evidence="4">
    <location>
        <position position="138"/>
    </location>
</feature>
<gene>
    <name evidence="4" type="ORF">S01H1_03841</name>
</gene>
<feature type="domain" description="5'-3' exonuclease" evidence="3">
    <location>
        <begin position="3"/>
        <end position="138"/>
    </location>
</feature>
<evidence type="ECO:0000256" key="1">
    <source>
        <dbReference type="ARBA" id="ARBA00022722"/>
    </source>
</evidence>
<dbReference type="AlphaFoldDB" id="X0SHL3"/>
<keyword evidence="1" id="KW-0540">Nuclease</keyword>
<dbReference type="Pfam" id="PF02739">
    <property type="entry name" value="5_3_exonuc_N"/>
    <property type="match status" value="1"/>
</dbReference>
<comment type="caution">
    <text evidence="4">The sequence shown here is derived from an EMBL/GenBank/DDBJ whole genome shotgun (WGS) entry which is preliminary data.</text>
</comment>
<organism evidence="4">
    <name type="scientific">marine sediment metagenome</name>
    <dbReference type="NCBI Taxonomy" id="412755"/>
    <lineage>
        <taxon>unclassified sequences</taxon>
        <taxon>metagenomes</taxon>
        <taxon>ecological metagenomes</taxon>
    </lineage>
</organism>
<dbReference type="GO" id="GO:0033567">
    <property type="term" value="P:DNA replication, Okazaki fragment processing"/>
    <property type="evidence" value="ECO:0007669"/>
    <property type="project" value="InterPro"/>
</dbReference>